<sequence length="257" mass="28007">MPASLSYSEVFDPTITAPSAAVDAVSQLSAAQFKEMYGEAEWFTKHALALAMVEAVGVFPVDNHQRWREVTFDHKLHMQRLATQLGLHTTHPVPRSRLPLYLVFALGDFGNNGSLAREWLRAVIAPAIARQKELNDIRITTPQPPGRSKSTAAPKILNALASKSPLHSVSRIDDPFSLPPGPSACIMPFTRLDRGLSDVLPLLVDRPLVVRTACLFRAALHSPLEAPSTPSATAPEETCVAESSFSSSRKRSRTASH</sequence>
<dbReference type="EMBL" id="JAWWNJ010000110">
    <property type="protein sequence ID" value="KAK6992431.1"/>
    <property type="molecule type" value="Genomic_DNA"/>
</dbReference>
<dbReference type="EMBL" id="JAWWNJ010000110">
    <property type="protein sequence ID" value="KAK6992434.1"/>
    <property type="molecule type" value="Genomic_DNA"/>
</dbReference>
<accession>A0AAV9ZU08</accession>
<reference evidence="3 4" key="1">
    <citation type="journal article" date="2024" name="J Genomics">
        <title>Draft genome sequencing and assembly of Favolaschia claudopus CIRM-BRFM 2984 isolated from oak limbs.</title>
        <authorList>
            <person name="Navarro D."/>
            <person name="Drula E."/>
            <person name="Chaduli D."/>
            <person name="Cazenave R."/>
            <person name="Ahrendt S."/>
            <person name="Wang J."/>
            <person name="Lipzen A."/>
            <person name="Daum C."/>
            <person name="Barry K."/>
            <person name="Grigoriev I.V."/>
            <person name="Favel A."/>
            <person name="Rosso M.N."/>
            <person name="Martin F."/>
        </authorList>
    </citation>
    <scope>NUCLEOTIDE SEQUENCE [LARGE SCALE GENOMIC DNA]</scope>
    <source>
        <strain evidence="3 4">CIRM-BRFM 2984</strain>
    </source>
</reference>
<evidence type="ECO:0000313" key="2">
    <source>
        <dbReference type="EMBL" id="KAK6992431.1"/>
    </source>
</evidence>
<evidence type="ECO:0000313" key="4">
    <source>
        <dbReference type="Proteomes" id="UP001362999"/>
    </source>
</evidence>
<protein>
    <submittedName>
        <fullName evidence="3">Uncharacterized protein</fullName>
    </submittedName>
</protein>
<name>A0AAV9ZU08_9AGAR</name>
<comment type="caution">
    <text evidence="3">The sequence shown here is derived from an EMBL/GenBank/DDBJ whole genome shotgun (WGS) entry which is preliminary data.</text>
</comment>
<proteinExistence type="predicted"/>
<feature type="region of interest" description="Disordered" evidence="1">
    <location>
        <begin position="225"/>
        <end position="257"/>
    </location>
</feature>
<keyword evidence="4" id="KW-1185">Reference proteome</keyword>
<evidence type="ECO:0000313" key="3">
    <source>
        <dbReference type="EMBL" id="KAK6992434.1"/>
    </source>
</evidence>
<organism evidence="3 4">
    <name type="scientific">Favolaschia claudopus</name>
    <dbReference type="NCBI Taxonomy" id="2862362"/>
    <lineage>
        <taxon>Eukaryota</taxon>
        <taxon>Fungi</taxon>
        <taxon>Dikarya</taxon>
        <taxon>Basidiomycota</taxon>
        <taxon>Agaricomycotina</taxon>
        <taxon>Agaricomycetes</taxon>
        <taxon>Agaricomycetidae</taxon>
        <taxon>Agaricales</taxon>
        <taxon>Marasmiineae</taxon>
        <taxon>Mycenaceae</taxon>
        <taxon>Favolaschia</taxon>
    </lineage>
</organism>
<feature type="compositionally biased region" description="Basic residues" evidence="1">
    <location>
        <begin position="248"/>
        <end position="257"/>
    </location>
</feature>
<dbReference type="AlphaFoldDB" id="A0AAV9ZU08"/>
<evidence type="ECO:0000256" key="1">
    <source>
        <dbReference type="SAM" id="MobiDB-lite"/>
    </source>
</evidence>
<dbReference type="Proteomes" id="UP001362999">
    <property type="component" value="Unassembled WGS sequence"/>
</dbReference>
<gene>
    <name evidence="2" type="ORF">R3P38DRAFT_3084918</name>
    <name evidence="3" type="ORF">R3P38DRAFT_3084932</name>
</gene>